<proteinExistence type="predicted"/>
<dbReference type="EMBL" id="CADCVQ010000148">
    <property type="protein sequence ID" value="CAA9523874.1"/>
    <property type="molecule type" value="Genomic_DNA"/>
</dbReference>
<gene>
    <name evidence="2" type="ORF">AVDCRST_MAG67-3905</name>
</gene>
<accession>A0A6J4THV4</accession>
<reference evidence="2" key="1">
    <citation type="submission" date="2020-02" db="EMBL/GenBank/DDBJ databases">
        <authorList>
            <person name="Meier V. D."/>
        </authorList>
    </citation>
    <scope>NUCLEOTIDE SEQUENCE</scope>
    <source>
        <strain evidence="2">AVDCRST_MAG67</strain>
    </source>
</reference>
<organism evidence="2">
    <name type="scientific">uncultured Solirubrobacteraceae bacterium</name>
    <dbReference type="NCBI Taxonomy" id="1162706"/>
    <lineage>
        <taxon>Bacteria</taxon>
        <taxon>Bacillati</taxon>
        <taxon>Actinomycetota</taxon>
        <taxon>Thermoleophilia</taxon>
        <taxon>Solirubrobacterales</taxon>
        <taxon>Solirubrobacteraceae</taxon>
        <taxon>environmental samples</taxon>
    </lineage>
</organism>
<sequence>MVSPTKVVERERPIDETDIGMPTASSQRRAGRSPECPERPADARQRLTA</sequence>
<feature type="compositionally biased region" description="Basic and acidic residues" evidence="1">
    <location>
        <begin position="35"/>
        <end position="49"/>
    </location>
</feature>
<evidence type="ECO:0000313" key="2">
    <source>
        <dbReference type="EMBL" id="CAA9523874.1"/>
    </source>
</evidence>
<feature type="region of interest" description="Disordered" evidence="1">
    <location>
        <begin position="1"/>
        <end position="49"/>
    </location>
</feature>
<name>A0A6J4THV4_9ACTN</name>
<dbReference type="AlphaFoldDB" id="A0A6J4THV4"/>
<protein>
    <submittedName>
        <fullName evidence="2">Uncharacterized protein</fullName>
    </submittedName>
</protein>
<evidence type="ECO:0000256" key="1">
    <source>
        <dbReference type="SAM" id="MobiDB-lite"/>
    </source>
</evidence>